<dbReference type="InterPro" id="IPR002213">
    <property type="entry name" value="UDP_glucos_trans"/>
</dbReference>
<dbReference type="GO" id="GO:0080044">
    <property type="term" value="F:quercetin 7-O-glucosyltransferase activity"/>
    <property type="evidence" value="ECO:0007669"/>
    <property type="project" value="TreeGrafter"/>
</dbReference>
<comment type="pathway">
    <text evidence="1">Pigment biosynthesis; anthocyanin biosynthesis.</text>
</comment>
<evidence type="ECO:0000256" key="9">
    <source>
        <dbReference type="RuleBase" id="RU003718"/>
    </source>
</evidence>
<keyword evidence="4 9" id="KW-0808">Transferase</keyword>
<evidence type="ECO:0000256" key="5">
    <source>
        <dbReference type="ARBA" id="ARBA00022821"/>
    </source>
</evidence>
<dbReference type="EC" id="2.4.1.-" evidence="10"/>
<dbReference type="GO" id="GO:0006952">
    <property type="term" value="P:defense response"/>
    <property type="evidence" value="ECO:0007669"/>
    <property type="project" value="UniProtKB-KW"/>
</dbReference>
<proteinExistence type="inferred from homology"/>
<dbReference type="FunFam" id="3.40.50.2000:FF:000027">
    <property type="entry name" value="Glycosyltransferase"/>
    <property type="match status" value="1"/>
</dbReference>
<dbReference type="Gene3D" id="3.40.50.2000">
    <property type="entry name" value="Glycogen Phosphorylase B"/>
    <property type="match status" value="2"/>
</dbReference>
<comment type="similarity">
    <text evidence="2 9">Belongs to the UDP-glycosyltransferase family.</text>
</comment>
<dbReference type="PROSITE" id="PS00375">
    <property type="entry name" value="UDPGT"/>
    <property type="match status" value="1"/>
</dbReference>
<gene>
    <name evidence="12" type="ORF">K2173_007930</name>
</gene>
<sequence>MVSLAEERIRPHAVCVPMPAQGHINPMLKLAKLLHHKGFHITFVNSEFNHRRLLRATACDSLPQLPTFRFETIPDGLPPSDADSTQDGPSLCHSTSKTCLAPFRDLLSKLNDTASSLVPPVTCIVSDFGMSFTVKASQELGIPNALFWTASACGFMGYLHYPHLLEKGLAPLKDTSCLTNGYLNTVIDWIPVLEGIRLKDLPTFIRTTDPNDVMIHYIIEQFDNAREASALIFNTFDDLDHELLESLASTFPSIYSIGPLPFLEKYVQDSSLNSIRSSLWKEQPGCLQWLDSKEPGTVVYVNFGSITVMTPQQLIEFAWGLADSKLTFLWVIRPDLVIGDVAIVPPEFAAETKERGLLVSWCPQEQILQHPSIGVFLTHCGWNSMMESLCGGVPMICWPFFAEQQTNCWFGCGKWRIGLEIDNDVKRGEIHSLLNELMKGEKGKAMKRNAMEWKRKAVEATASPSGSSYVNLDKIIENVLCHSSTIISQSPAE</sequence>
<keyword evidence="13" id="KW-1185">Reference proteome</keyword>
<evidence type="ECO:0000256" key="1">
    <source>
        <dbReference type="ARBA" id="ARBA00004935"/>
    </source>
</evidence>
<dbReference type="PANTHER" id="PTHR11926">
    <property type="entry name" value="GLUCOSYL/GLUCURONOSYL TRANSFERASES"/>
    <property type="match status" value="1"/>
</dbReference>
<organism evidence="12 13">
    <name type="scientific">Erythroxylum novogranatense</name>
    <dbReference type="NCBI Taxonomy" id="1862640"/>
    <lineage>
        <taxon>Eukaryota</taxon>
        <taxon>Viridiplantae</taxon>
        <taxon>Streptophyta</taxon>
        <taxon>Embryophyta</taxon>
        <taxon>Tracheophyta</taxon>
        <taxon>Spermatophyta</taxon>
        <taxon>Magnoliopsida</taxon>
        <taxon>eudicotyledons</taxon>
        <taxon>Gunneridae</taxon>
        <taxon>Pentapetalae</taxon>
        <taxon>rosids</taxon>
        <taxon>fabids</taxon>
        <taxon>Malpighiales</taxon>
        <taxon>Erythroxylaceae</taxon>
        <taxon>Erythroxylum</taxon>
    </lineage>
</organism>
<evidence type="ECO:0000313" key="12">
    <source>
        <dbReference type="EMBL" id="KAJ8762491.1"/>
    </source>
</evidence>
<reference evidence="12 13" key="1">
    <citation type="submission" date="2021-09" db="EMBL/GenBank/DDBJ databases">
        <title>Genomic insights and catalytic innovation underlie evolution of tropane alkaloids biosynthesis.</title>
        <authorList>
            <person name="Wang Y.-J."/>
            <person name="Tian T."/>
            <person name="Huang J.-P."/>
            <person name="Huang S.-X."/>
        </authorList>
    </citation>
    <scope>NUCLEOTIDE SEQUENCE [LARGE SCALE GENOMIC DNA]</scope>
    <source>
        <strain evidence="12">KIB-2018</strain>
        <tissue evidence="12">Leaf</tissue>
    </source>
</reference>
<accession>A0AAV8T6S6</accession>
<evidence type="ECO:0000259" key="11">
    <source>
        <dbReference type="Pfam" id="PF26168"/>
    </source>
</evidence>
<keyword evidence="3 9" id="KW-0328">Glycosyltransferase</keyword>
<name>A0AAV8T6S6_9ROSI</name>
<dbReference type="Pfam" id="PF00201">
    <property type="entry name" value="UDPGT"/>
    <property type="match status" value="1"/>
</dbReference>
<protein>
    <recommendedName>
        <fullName evidence="10">Glycosyltransferase</fullName>
        <ecNumber evidence="10">2.4.1.-</ecNumber>
    </recommendedName>
</protein>
<evidence type="ECO:0000256" key="3">
    <source>
        <dbReference type="ARBA" id="ARBA00022676"/>
    </source>
</evidence>
<evidence type="ECO:0000256" key="7">
    <source>
        <dbReference type="ARBA" id="ARBA00052877"/>
    </source>
</evidence>
<dbReference type="EMBL" id="JAIWQS010000006">
    <property type="protein sequence ID" value="KAJ8762491.1"/>
    <property type="molecule type" value="Genomic_DNA"/>
</dbReference>
<dbReference type="Pfam" id="PF26168">
    <property type="entry name" value="Glyco_transf_N"/>
    <property type="match status" value="1"/>
</dbReference>
<dbReference type="FunFam" id="3.40.50.2000:FF:000055">
    <property type="entry name" value="Glycosyltransferase"/>
    <property type="match status" value="1"/>
</dbReference>
<dbReference type="AlphaFoldDB" id="A0AAV8T6S6"/>
<evidence type="ECO:0000313" key="13">
    <source>
        <dbReference type="Proteomes" id="UP001159364"/>
    </source>
</evidence>
<evidence type="ECO:0000256" key="10">
    <source>
        <dbReference type="RuleBase" id="RU362057"/>
    </source>
</evidence>
<evidence type="ECO:0000256" key="2">
    <source>
        <dbReference type="ARBA" id="ARBA00009995"/>
    </source>
</evidence>
<comment type="caution">
    <text evidence="12">The sequence shown here is derived from an EMBL/GenBank/DDBJ whole genome shotgun (WGS) entry which is preliminary data.</text>
</comment>
<dbReference type="InterPro" id="IPR035595">
    <property type="entry name" value="UDP_glycos_trans_CS"/>
</dbReference>
<comment type="catalytic activity">
    <reaction evidence="7">
        <text>2-hydroxy-2-methylpropanenitrile + UDP-alpha-D-glucose = linamarin + UDP + H(+)</text>
        <dbReference type="Rhea" id="RHEA:20009"/>
        <dbReference type="ChEBI" id="CHEBI:15348"/>
        <dbReference type="ChEBI" id="CHEBI:15378"/>
        <dbReference type="ChEBI" id="CHEBI:16441"/>
        <dbReference type="ChEBI" id="CHEBI:58223"/>
        <dbReference type="ChEBI" id="CHEBI:58885"/>
        <dbReference type="EC" id="2.4.1.63"/>
    </reaction>
</comment>
<dbReference type="GO" id="GO:0047213">
    <property type="term" value="F:anthocyanidin 3-O-glucosyltransferase activity"/>
    <property type="evidence" value="ECO:0007669"/>
    <property type="project" value="UniProtKB-EC"/>
</dbReference>
<dbReference type="InterPro" id="IPR058980">
    <property type="entry name" value="Glyco_transf_N"/>
</dbReference>
<dbReference type="PANTHER" id="PTHR11926:SF1524">
    <property type="entry name" value="GLYCOSYLTRANSFERASE"/>
    <property type="match status" value="1"/>
</dbReference>
<comment type="catalytic activity">
    <reaction evidence="6">
        <text>an anthocyanidin + UDP-alpha-D-glucose + H(+) = an anthocyanidin 3-O-beta-D-glucoside + UDP</text>
        <dbReference type="Rhea" id="RHEA:20093"/>
        <dbReference type="ChEBI" id="CHEBI:15378"/>
        <dbReference type="ChEBI" id="CHEBI:16307"/>
        <dbReference type="ChEBI" id="CHEBI:58223"/>
        <dbReference type="ChEBI" id="CHEBI:58885"/>
        <dbReference type="ChEBI" id="CHEBI:143576"/>
        <dbReference type="EC" id="2.4.1.115"/>
    </reaction>
</comment>
<comment type="function">
    <text evidence="8">UDP-glucosyltransferase catalyzing in planta synthesis of cyanogenic glucosides. Able to glucosylate acetone cyanohydrin and 2-hydroxy-2-methylbutyronitrile, forming linamarin and lotaustralin. Also accepts, to some extent, a wide range of potential acceptor substrates, including simple alcohols, flavonoids, isoflavonoids and other hydroxynitriles such as p-hydroxymandelonitrile, mandelonitrile, (E)-4-hydroxy-2-methylbut-2-enenitrile and (E)- 2-(hydroxymethyl)but-2-enenitrile.</text>
</comment>
<dbReference type="GO" id="GO:0080043">
    <property type="term" value="F:quercetin 3-O-glucosyltransferase activity"/>
    <property type="evidence" value="ECO:0007669"/>
    <property type="project" value="TreeGrafter"/>
</dbReference>
<dbReference type="CDD" id="cd03784">
    <property type="entry name" value="GT1_Gtf-like"/>
    <property type="match status" value="1"/>
</dbReference>
<dbReference type="Proteomes" id="UP001159364">
    <property type="component" value="Linkage Group LG06"/>
</dbReference>
<evidence type="ECO:0000256" key="4">
    <source>
        <dbReference type="ARBA" id="ARBA00022679"/>
    </source>
</evidence>
<keyword evidence="5" id="KW-0611">Plant defense</keyword>
<evidence type="ECO:0000256" key="8">
    <source>
        <dbReference type="ARBA" id="ARBA00056778"/>
    </source>
</evidence>
<dbReference type="SUPFAM" id="SSF53756">
    <property type="entry name" value="UDP-Glycosyltransferase/glycogen phosphorylase"/>
    <property type="match status" value="1"/>
</dbReference>
<dbReference type="GO" id="GO:0050057">
    <property type="term" value="F:linamarin synthase activity"/>
    <property type="evidence" value="ECO:0007669"/>
    <property type="project" value="UniProtKB-EC"/>
</dbReference>
<feature type="domain" description="Glycosyltransferase N-terminal" evidence="11">
    <location>
        <begin position="14"/>
        <end position="147"/>
    </location>
</feature>
<evidence type="ECO:0000256" key="6">
    <source>
        <dbReference type="ARBA" id="ARBA00047606"/>
    </source>
</evidence>